<dbReference type="EMBL" id="AP012037">
    <property type="protein sequence ID" value="BAJ83132.1"/>
    <property type="molecule type" value="Genomic_DNA"/>
</dbReference>
<sequence>MLHLDPPAAFPAPVRCALLLALLVLVLAGFEDFLGGSDVQHLGGALHVRGGGCGDQGGGQGQSLSEHAGEAGEAFAHGLHEVCAGLADLFPGAAHGAEQAAILPDLHGVPEGVSPRAASLACHLHGDGADLGFRGAVQFHGSGGCPDAVGFGLGGVLCGCEGGLALIGEGAVIDPFEASGALEGAIAVGGPLLGSPHDLFKIVR</sequence>
<proteinExistence type="predicted"/>
<dbReference type="Proteomes" id="UP000007100">
    <property type="component" value="Plasmid pACMV2"/>
</dbReference>
<keyword evidence="1" id="KW-0614">Plasmid</keyword>
<evidence type="ECO:0000313" key="1">
    <source>
        <dbReference type="EMBL" id="BAJ83132.1"/>
    </source>
</evidence>
<accession>F0J7R5</accession>
<gene>
    <name evidence="1" type="ordered locus">ACMV_P2_00520</name>
</gene>
<protein>
    <submittedName>
        <fullName evidence="1">Uncharacterized protein</fullName>
    </submittedName>
</protein>
<geneLocation type="plasmid" evidence="1 2">
    <name>pACMV2</name>
</geneLocation>
<keyword evidence="2" id="KW-1185">Reference proteome</keyword>
<dbReference type="KEGG" id="amv:ACMV_P2_00520"/>
<evidence type="ECO:0000313" key="2">
    <source>
        <dbReference type="Proteomes" id="UP000007100"/>
    </source>
</evidence>
<name>F0J7R5_ACIMA</name>
<organism evidence="1 2">
    <name type="scientific">Acidiphilium multivorum (strain DSM 11245 / JCM 8867 / NBRC 100883 / AIU 301)</name>
    <dbReference type="NCBI Taxonomy" id="926570"/>
    <lineage>
        <taxon>Bacteria</taxon>
        <taxon>Pseudomonadati</taxon>
        <taxon>Pseudomonadota</taxon>
        <taxon>Alphaproteobacteria</taxon>
        <taxon>Acetobacterales</taxon>
        <taxon>Acidocellaceae</taxon>
        <taxon>Acidiphilium</taxon>
    </lineage>
</organism>
<dbReference type="HOGENOM" id="CLU_1340842_0_0_5"/>
<reference evidence="1 2" key="1">
    <citation type="submission" date="2010-12" db="EMBL/GenBank/DDBJ databases">
        <title>Whole genome sequence of Acidiphilium multivorum AIU301.</title>
        <authorList>
            <person name="Narita-Yamada S."/>
            <person name="Nakamura S."/>
            <person name="Ito N."/>
            <person name="Takarada H."/>
            <person name="Katano Y."/>
            <person name="Nakazawa H."/>
            <person name="Hosoyama A."/>
            <person name="Yamada R."/>
            <person name="Fujita N."/>
        </authorList>
    </citation>
    <scope>NUCLEOTIDE SEQUENCE [LARGE SCALE GENOMIC DNA]</scope>
    <source>
        <strain evidence="2">DSM 11245 / JCM 8867 / AIU301</strain>
        <plasmid evidence="1 2">pACMV2</plasmid>
    </source>
</reference>
<dbReference type="AlphaFoldDB" id="F0J7R5"/>